<gene>
    <name evidence="3" type="ORF">H7C18_28075</name>
</gene>
<dbReference type="EMBL" id="JACJVO010000036">
    <property type="protein sequence ID" value="MBB6734790.1"/>
    <property type="molecule type" value="Genomic_DNA"/>
</dbReference>
<accession>A0A7X0STV0</accession>
<dbReference type="PANTHER" id="PTHR43649:SF12">
    <property type="entry name" value="DIACETYLCHITOBIOSE BINDING PROTEIN DASA"/>
    <property type="match status" value="1"/>
</dbReference>
<dbReference type="AlphaFoldDB" id="A0A7X0STV0"/>
<evidence type="ECO:0000256" key="2">
    <source>
        <dbReference type="SAM" id="SignalP"/>
    </source>
</evidence>
<dbReference type="SUPFAM" id="SSF53850">
    <property type="entry name" value="Periplasmic binding protein-like II"/>
    <property type="match status" value="1"/>
</dbReference>
<dbReference type="Gene3D" id="3.40.190.10">
    <property type="entry name" value="Periplasmic binding protein-like II"/>
    <property type="match status" value="2"/>
</dbReference>
<feature type="compositionally biased region" description="Low complexity" evidence="1">
    <location>
        <begin position="31"/>
        <end position="53"/>
    </location>
</feature>
<feature type="chain" id="PRO_5039565340" evidence="2">
    <location>
        <begin position="22"/>
        <end position="519"/>
    </location>
</feature>
<sequence length="519" mass="56781">MRMGKKGIVGSLVLAASLTLAGCGGQSTDNAASTATPSAPSTASGVSSAPASGSKLNTQLKFLSYQDNFDPETDYERQAIKDMLGVDIVPTMGNDDDKVNLILSSGQDYDMISMNNRNLLAMYAKNKAIQPLTTLIDQYGPNLKNAFTQEEWDMVSVDGEIYALPTFNYEAVTDGLIIRKDWLDKLGLPMPTTPDELYQTLKAFKEQDPGGVGKDNVIPFAYHAGEDGNLLEISGLAEAFGLGRGPTDFIEQGGKIVSGLDTPGAKEYIAYLNKLNKEDLLDPDAAASKHDKVMEKVGAGYVGAATMSCWDSGAVRALKESDPNAELAFLPPMKDPNGNQKISGTGGLYSFVIVPQASKKAADVVQYANAFLDPANYTKLILGDENVTYKVEDGKYYPIFPAFDKLNKGRWFYPVNESKMYTPLFGARARKEPEMAALWDDINAKADSYVYTPVVNQAPVVQAEQDFGQQLRTFSHEQLIKMMLDDSSLAKFDDFVKQWKEKGGQALADQYNEWYQTTK</sequence>
<dbReference type="RefSeq" id="WP_185132437.1">
    <property type="nucleotide sequence ID" value="NZ_JACJVO010000036.1"/>
</dbReference>
<dbReference type="InterPro" id="IPR050490">
    <property type="entry name" value="Bact_solute-bd_prot1"/>
</dbReference>
<evidence type="ECO:0000256" key="1">
    <source>
        <dbReference type="SAM" id="MobiDB-lite"/>
    </source>
</evidence>
<evidence type="ECO:0000313" key="4">
    <source>
        <dbReference type="Proteomes" id="UP000564644"/>
    </source>
</evidence>
<reference evidence="3 4" key="1">
    <citation type="submission" date="2020-08" db="EMBL/GenBank/DDBJ databases">
        <title>Cohnella phylogeny.</title>
        <authorList>
            <person name="Dunlap C."/>
        </authorList>
    </citation>
    <scope>NUCLEOTIDE SEQUENCE [LARGE SCALE GENOMIC DNA]</scope>
    <source>
        <strain evidence="3 4">CBP 2801</strain>
    </source>
</reference>
<dbReference type="Proteomes" id="UP000564644">
    <property type="component" value="Unassembled WGS sequence"/>
</dbReference>
<comment type="caution">
    <text evidence="3">The sequence shown here is derived from an EMBL/GenBank/DDBJ whole genome shotgun (WGS) entry which is preliminary data.</text>
</comment>
<evidence type="ECO:0000313" key="3">
    <source>
        <dbReference type="EMBL" id="MBB6734790.1"/>
    </source>
</evidence>
<protein>
    <submittedName>
        <fullName evidence="3">Extracellular solute-binding protein</fullName>
    </submittedName>
</protein>
<keyword evidence="2" id="KW-0732">Signal</keyword>
<dbReference type="PANTHER" id="PTHR43649">
    <property type="entry name" value="ARABINOSE-BINDING PROTEIN-RELATED"/>
    <property type="match status" value="1"/>
</dbReference>
<proteinExistence type="predicted"/>
<keyword evidence="4" id="KW-1185">Reference proteome</keyword>
<dbReference type="PROSITE" id="PS51257">
    <property type="entry name" value="PROKAR_LIPOPROTEIN"/>
    <property type="match status" value="1"/>
</dbReference>
<name>A0A7X0STV0_9BACL</name>
<feature type="region of interest" description="Disordered" evidence="1">
    <location>
        <begin position="26"/>
        <end position="53"/>
    </location>
</feature>
<organism evidence="3 4">
    <name type="scientific">Cohnella zeiphila</name>
    <dbReference type="NCBI Taxonomy" id="2761120"/>
    <lineage>
        <taxon>Bacteria</taxon>
        <taxon>Bacillati</taxon>
        <taxon>Bacillota</taxon>
        <taxon>Bacilli</taxon>
        <taxon>Bacillales</taxon>
        <taxon>Paenibacillaceae</taxon>
        <taxon>Cohnella</taxon>
    </lineage>
</organism>
<feature type="signal peptide" evidence="2">
    <location>
        <begin position="1"/>
        <end position="21"/>
    </location>
</feature>